<feature type="compositionally biased region" description="Acidic residues" evidence="3">
    <location>
        <begin position="232"/>
        <end position="241"/>
    </location>
</feature>
<proteinExistence type="predicted"/>
<organism evidence="4 5">
    <name type="scientific">Epibacterium ulvae</name>
    <dbReference type="NCBI Taxonomy" id="1156985"/>
    <lineage>
        <taxon>Bacteria</taxon>
        <taxon>Pseudomonadati</taxon>
        <taxon>Pseudomonadota</taxon>
        <taxon>Alphaproteobacteria</taxon>
        <taxon>Rhodobacterales</taxon>
        <taxon>Roseobacteraceae</taxon>
        <taxon>Epibacterium</taxon>
    </lineage>
</organism>
<dbReference type="PANTHER" id="PTHR38340:SF1">
    <property type="entry name" value="S-LAYER PROTEIN"/>
    <property type="match status" value="1"/>
</dbReference>
<dbReference type="SUPFAM" id="SSF51120">
    <property type="entry name" value="beta-Roll"/>
    <property type="match status" value="2"/>
</dbReference>
<dbReference type="AlphaFoldDB" id="A0A1G5RCX4"/>
<feature type="compositionally biased region" description="Basic and acidic residues" evidence="3">
    <location>
        <begin position="242"/>
        <end position="251"/>
    </location>
</feature>
<gene>
    <name evidence="4" type="ORF">SAMN04488118_112101</name>
</gene>
<dbReference type="OrthoDB" id="9342475at2"/>
<dbReference type="Gene3D" id="2.150.10.10">
    <property type="entry name" value="Serralysin-like metalloprotease, C-terminal"/>
    <property type="match status" value="4"/>
</dbReference>
<feature type="compositionally biased region" description="Basic and acidic residues" evidence="3">
    <location>
        <begin position="198"/>
        <end position="213"/>
    </location>
</feature>
<dbReference type="EMBL" id="FMWG01000012">
    <property type="protein sequence ID" value="SCZ71718.1"/>
    <property type="molecule type" value="Genomic_DNA"/>
</dbReference>
<dbReference type="PANTHER" id="PTHR38340">
    <property type="entry name" value="S-LAYER PROTEIN"/>
    <property type="match status" value="1"/>
</dbReference>
<evidence type="ECO:0000256" key="2">
    <source>
        <dbReference type="ARBA" id="ARBA00022525"/>
    </source>
</evidence>
<evidence type="ECO:0000256" key="3">
    <source>
        <dbReference type="SAM" id="MobiDB-lite"/>
    </source>
</evidence>
<dbReference type="InterPro" id="IPR018511">
    <property type="entry name" value="Hemolysin-typ_Ca-bd_CS"/>
</dbReference>
<dbReference type="InterPro" id="IPR050557">
    <property type="entry name" value="RTX_toxin/Mannuronan_C5-epim"/>
</dbReference>
<dbReference type="GO" id="GO:0005576">
    <property type="term" value="C:extracellular region"/>
    <property type="evidence" value="ECO:0007669"/>
    <property type="project" value="UniProtKB-SubCell"/>
</dbReference>
<dbReference type="STRING" id="1156985.SAMN04488118_112101"/>
<name>A0A1G5RCX4_9RHOB</name>
<dbReference type="Proteomes" id="UP000198767">
    <property type="component" value="Unassembled WGS sequence"/>
</dbReference>
<keyword evidence="5" id="KW-1185">Reference proteome</keyword>
<reference evidence="4 5" key="1">
    <citation type="submission" date="2016-10" db="EMBL/GenBank/DDBJ databases">
        <authorList>
            <person name="de Groot N.N."/>
        </authorList>
    </citation>
    <scope>NUCLEOTIDE SEQUENCE [LARGE SCALE GENOMIC DNA]</scope>
    <source>
        <strain evidence="4 5">U95</strain>
    </source>
</reference>
<comment type="subcellular location">
    <subcellularLocation>
        <location evidence="1">Secreted</location>
    </subcellularLocation>
</comment>
<dbReference type="RefSeq" id="WP_090220763.1">
    <property type="nucleotide sequence ID" value="NZ_FMWG01000012.1"/>
</dbReference>
<feature type="region of interest" description="Disordered" evidence="3">
    <location>
        <begin position="198"/>
        <end position="331"/>
    </location>
</feature>
<sequence>MADIQISAEQDNLTLFNLFGSNTGATITFDSQSDTTLNFNISNGNELQLTGQFNGANTSRWSVSSIDILRNGQSLITATDFFLPFDDLAGANTYTSFRDLLLDGDDTIVNRSSGSGTRTWYGESGSDRFDLTDSDDVVLGGDGDDTFVLHDRLQDARFESVQDRIIIESADGTDQIQSVEILEFNDRTVAVSLDDTETDRFTGDQSDTSRDDLAFGGRGNDRMSGQRGDDILFGEDGDDTLDGGRQDDRLDGGSGNDHLMGSLGRDTLLGDTGDDRLNGGSDNDRLLGGAGNDRLIGGNGRDVLSGGEGNDTLSGGAHRDRLMGNEGNDVLQGRLGSDTLFGGLGDDRLNGGANSDTLNGGEGSDTLKGGAGEDLFVFTADSGRDVIRDFEIGEDQITFGDAASSIDDITFSTSGPDDVVLGLGSSRIVIENTSVDDLLASDSFLF</sequence>
<evidence type="ECO:0000313" key="4">
    <source>
        <dbReference type="EMBL" id="SCZ71718.1"/>
    </source>
</evidence>
<protein>
    <submittedName>
        <fullName evidence="4">Hemolysin-type calcium-binding repeat-containing protein</fullName>
    </submittedName>
</protein>
<accession>A0A1G5RCX4</accession>
<dbReference type="InterPro" id="IPR011049">
    <property type="entry name" value="Serralysin-like_metalloprot_C"/>
</dbReference>
<keyword evidence="2" id="KW-0964">Secreted</keyword>
<evidence type="ECO:0000313" key="5">
    <source>
        <dbReference type="Proteomes" id="UP000198767"/>
    </source>
</evidence>
<dbReference type="Pfam" id="PF00353">
    <property type="entry name" value="HemolysinCabind"/>
    <property type="match status" value="5"/>
</dbReference>
<dbReference type="PROSITE" id="PS00330">
    <property type="entry name" value="HEMOLYSIN_CALCIUM"/>
    <property type="match status" value="2"/>
</dbReference>
<dbReference type="InterPro" id="IPR001343">
    <property type="entry name" value="Hemolysn_Ca-bd"/>
</dbReference>
<evidence type="ECO:0000256" key="1">
    <source>
        <dbReference type="ARBA" id="ARBA00004613"/>
    </source>
</evidence>
<feature type="compositionally biased region" description="Basic and acidic residues" evidence="3">
    <location>
        <begin position="273"/>
        <end position="285"/>
    </location>
</feature>
<dbReference type="PRINTS" id="PR00313">
    <property type="entry name" value="CABNDNGRPT"/>
</dbReference>
<dbReference type="GO" id="GO:0005509">
    <property type="term" value="F:calcium ion binding"/>
    <property type="evidence" value="ECO:0007669"/>
    <property type="project" value="InterPro"/>
</dbReference>